<organism evidence="5 6">
    <name type="scientific">Akanthomyces lecanii RCEF 1005</name>
    <dbReference type="NCBI Taxonomy" id="1081108"/>
    <lineage>
        <taxon>Eukaryota</taxon>
        <taxon>Fungi</taxon>
        <taxon>Dikarya</taxon>
        <taxon>Ascomycota</taxon>
        <taxon>Pezizomycotina</taxon>
        <taxon>Sordariomycetes</taxon>
        <taxon>Hypocreomycetidae</taxon>
        <taxon>Hypocreales</taxon>
        <taxon>Cordycipitaceae</taxon>
        <taxon>Akanthomyces</taxon>
        <taxon>Cordyceps confragosa</taxon>
    </lineage>
</organism>
<dbReference type="SUPFAM" id="SSF53474">
    <property type="entry name" value="alpha/beta-Hydrolases"/>
    <property type="match status" value="1"/>
</dbReference>
<dbReference type="Proteomes" id="UP000076881">
    <property type="component" value="Unassembled WGS sequence"/>
</dbReference>
<reference evidence="5 6" key="1">
    <citation type="journal article" date="2016" name="Genome Biol. Evol.">
        <title>Divergent and convergent evolution of fungal pathogenicity.</title>
        <authorList>
            <person name="Shang Y."/>
            <person name="Xiao G."/>
            <person name="Zheng P."/>
            <person name="Cen K."/>
            <person name="Zhan S."/>
            <person name="Wang C."/>
        </authorList>
    </citation>
    <scope>NUCLEOTIDE SEQUENCE [LARGE SCALE GENOMIC DNA]</scope>
    <source>
        <strain evidence="5 6">RCEF 1005</strain>
    </source>
</reference>
<dbReference type="PANTHER" id="PTHR21661:SF35">
    <property type="entry name" value="EPOXIDE HYDROLASE"/>
    <property type="match status" value="1"/>
</dbReference>
<keyword evidence="2" id="KW-0058">Aromatic hydrocarbons catabolism</keyword>
<dbReference type="PRINTS" id="PR00412">
    <property type="entry name" value="EPOXHYDRLASE"/>
</dbReference>
<evidence type="ECO:0000313" key="5">
    <source>
        <dbReference type="EMBL" id="OAA67773.1"/>
    </source>
</evidence>
<proteinExistence type="inferred from homology"/>
<evidence type="ECO:0000256" key="1">
    <source>
        <dbReference type="ARBA" id="ARBA00010088"/>
    </source>
</evidence>
<comment type="similarity">
    <text evidence="1">Belongs to the peptidase S33 family.</text>
</comment>
<protein>
    <submittedName>
        <fullName evidence="5">Epoxide hydrolase</fullName>
    </submittedName>
</protein>
<dbReference type="InterPro" id="IPR010497">
    <property type="entry name" value="Epoxide_hydro_N"/>
</dbReference>
<evidence type="ECO:0000256" key="2">
    <source>
        <dbReference type="ARBA" id="ARBA00022797"/>
    </source>
</evidence>
<gene>
    <name evidence="5" type="ORF">LEL_10396</name>
</gene>
<feature type="domain" description="Epoxide hydrolase N-terminal" evidence="4">
    <location>
        <begin position="6"/>
        <end position="117"/>
    </location>
</feature>
<dbReference type="STRING" id="1081108.A0A167ZPY8"/>
<evidence type="ECO:0000313" key="6">
    <source>
        <dbReference type="Proteomes" id="UP000076881"/>
    </source>
</evidence>
<dbReference type="OrthoDB" id="7130006at2759"/>
<dbReference type="Gene3D" id="3.40.50.1820">
    <property type="entry name" value="alpha/beta hydrolase"/>
    <property type="match status" value="1"/>
</dbReference>
<comment type="caution">
    <text evidence="5">The sequence shown here is derived from an EMBL/GenBank/DDBJ whole genome shotgun (WGS) entry which is preliminary data.</text>
</comment>
<evidence type="ECO:0000259" key="4">
    <source>
        <dbReference type="Pfam" id="PF06441"/>
    </source>
</evidence>
<dbReference type="EMBL" id="AZHF01000012">
    <property type="protein sequence ID" value="OAA67773.1"/>
    <property type="molecule type" value="Genomic_DNA"/>
</dbReference>
<dbReference type="InterPro" id="IPR029058">
    <property type="entry name" value="AB_hydrolase_fold"/>
</dbReference>
<dbReference type="GO" id="GO:0097176">
    <property type="term" value="P:epoxide metabolic process"/>
    <property type="evidence" value="ECO:0007669"/>
    <property type="project" value="TreeGrafter"/>
</dbReference>
<keyword evidence="6" id="KW-1185">Reference proteome</keyword>
<evidence type="ECO:0000256" key="3">
    <source>
        <dbReference type="ARBA" id="ARBA00022801"/>
    </source>
</evidence>
<accession>A0A167ZPY8</accession>
<dbReference type="PANTHER" id="PTHR21661">
    <property type="entry name" value="EPOXIDE HYDROLASE 1-RELATED"/>
    <property type="match status" value="1"/>
</dbReference>
<sequence>MVHSDVRPFKIAISERNLETLHKKLALATFPEEVEFSDIDKYGATRSEIKRLAEYWENGFDWRAQEAELNKLPQFTTTVTVDGFGDLDIHFIHQRASREDSIPLLFSHGWPGSFLEVVKILPRLTNPKDGPSFHVVAPSLPNYGFSDKVTGEGFSVSQYAQAIHKVMLNLGYNKYGESPSANITSLLPAN</sequence>
<dbReference type="InterPro" id="IPR000639">
    <property type="entry name" value="Epox_hydrolase-like"/>
</dbReference>
<name>A0A167ZPY8_CORDF</name>
<dbReference type="GO" id="GO:0004301">
    <property type="term" value="F:epoxide hydrolase activity"/>
    <property type="evidence" value="ECO:0007669"/>
    <property type="project" value="TreeGrafter"/>
</dbReference>
<dbReference type="Pfam" id="PF06441">
    <property type="entry name" value="EHN"/>
    <property type="match status" value="1"/>
</dbReference>
<dbReference type="AlphaFoldDB" id="A0A167ZPY8"/>
<keyword evidence="3 5" id="KW-0378">Hydrolase</keyword>